<reference evidence="1 2" key="1">
    <citation type="submission" date="2023-08" db="EMBL/GenBank/DDBJ databases">
        <title>Black Yeasts Isolated from many extreme environments.</title>
        <authorList>
            <person name="Coleine C."/>
            <person name="Stajich J.E."/>
            <person name="Selbmann L."/>
        </authorList>
    </citation>
    <scope>NUCLEOTIDE SEQUENCE [LARGE SCALE GENOMIC DNA]</scope>
    <source>
        <strain evidence="1 2">CCFEE 5792</strain>
    </source>
</reference>
<dbReference type="Proteomes" id="UP001358417">
    <property type="component" value="Unassembled WGS sequence"/>
</dbReference>
<keyword evidence="2" id="KW-1185">Reference proteome</keyword>
<gene>
    <name evidence="1" type="ORF">LTR84_011963</name>
</gene>
<evidence type="ECO:0000313" key="2">
    <source>
        <dbReference type="Proteomes" id="UP001358417"/>
    </source>
</evidence>
<comment type="caution">
    <text evidence="1">The sequence shown here is derived from an EMBL/GenBank/DDBJ whole genome shotgun (WGS) entry which is preliminary data.</text>
</comment>
<dbReference type="EMBL" id="JAVRRD010000063">
    <property type="protein sequence ID" value="KAK5043469.1"/>
    <property type="molecule type" value="Genomic_DNA"/>
</dbReference>
<name>A0AAV9MTA2_9EURO</name>
<organism evidence="1 2">
    <name type="scientific">Exophiala bonariae</name>
    <dbReference type="NCBI Taxonomy" id="1690606"/>
    <lineage>
        <taxon>Eukaryota</taxon>
        <taxon>Fungi</taxon>
        <taxon>Dikarya</taxon>
        <taxon>Ascomycota</taxon>
        <taxon>Pezizomycotina</taxon>
        <taxon>Eurotiomycetes</taxon>
        <taxon>Chaetothyriomycetidae</taxon>
        <taxon>Chaetothyriales</taxon>
        <taxon>Herpotrichiellaceae</taxon>
        <taxon>Exophiala</taxon>
    </lineage>
</organism>
<evidence type="ECO:0000313" key="1">
    <source>
        <dbReference type="EMBL" id="KAK5043469.1"/>
    </source>
</evidence>
<accession>A0AAV9MTA2</accession>
<dbReference type="AlphaFoldDB" id="A0AAV9MTA2"/>
<proteinExistence type="predicted"/>
<protein>
    <submittedName>
        <fullName evidence="1">Uncharacterized protein</fullName>
    </submittedName>
</protein>
<dbReference type="GeneID" id="89980112"/>
<sequence>MGIILQTAADGSEENIYCQVPFLVYLAEHGAEFTNKINLSKWTLDALTQQLPAMFPADWGHRGDPSMASKPPKLPLMLDWDGHQLLVQITDDSWMTQWKAKCDPVWRRELEQNQKRLRLDKMVLLIYHLLNGTQLDSKETLYGVWRDMKAVLLLWAISYRTQNMMEAYYVLFPVACIGELVTINKGVQGYLCKWRPQPGISWSCEISQAGSIRLVEIPWHELVEIPNCIRFAGEMGSLLGELFKPTRADLEQGK</sequence>
<dbReference type="RefSeq" id="XP_064699859.1">
    <property type="nucleotide sequence ID" value="XM_064855490.1"/>
</dbReference>